<gene>
    <name evidence="2" type="ORF">FPV60_07650</name>
</gene>
<sequence length="115" mass="12884">MIDKNTGHSLQTEQQSIQQSLQDIITTPIGSRVMRREYGSLIFELLDQPINDALVLKCYSAIYTAISRWEDRISISQIYMSSVKGNGLIFDIEGFSQITGQQMNLRIPLNMGAGA</sequence>
<dbReference type="EMBL" id="VMTP01000048">
    <property type="protein sequence ID" value="TVT83424.1"/>
    <property type="molecule type" value="Genomic_DNA"/>
</dbReference>
<proteinExistence type="predicted"/>
<reference evidence="2 3" key="1">
    <citation type="submission" date="2019-07" db="EMBL/GenBank/DDBJ databases">
        <title>Draft Genome Sequence of the first blaOXA-58-Harboring Acinetobacter colistiniresistens clinical isolate from Brazil.</title>
        <authorList>
            <person name="Favaro L.S."/>
            <person name="Paula-Petroli S.B."/>
            <person name="Moura C.F."/>
            <person name="Tognim M.C.B."/>
            <person name="Venancio E.J."/>
            <person name="Yamada-Ogatta S.F."/>
            <person name="Carrara-Marroni F.E."/>
        </authorList>
    </citation>
    <scope>NUCLEOTIDE SEQUENCE [LARGE SCALE GENOMIC DNA]</scope>
    <source>
        <strain evidence="2 3">DL</strain>
    </source>
</reference>
<accession>A0A558FD35</accession>
<dbReference type="RefSeq" id="WP_123785473.1">
    <property type="nucleotide sequence ID" value="NZ_BKKF01000055.1"/>
</dbReference>
<evidence type="ECO:0000313" key="3">
    <source>
        <dbReference type="Proteomes" id="UP000316981"/>
    </source>
</evidence>
<comment type="caution">
    <text evidence="2">The sequence shown here is derived from an EMBL/GenBank/DDBJ whole genome shotgun (WGS) entry which is preliminary data.</text>
</comment>
<organism evidence="2 3">
    <name type="scientific">Acinetobacter colistiniresistens</name>
    <dbReference type="NCBI Taxonomy" id="280145"/>
    <lineage>
        <taxon>Bacteria</taxon>
        <taxon>Pseudomonadati</taxon>
        <taxon>Pseudomonadota</taxon>
        <taxon>Gammaproteobacteria</taxon>
        <taxon>Moraxellales</taxon>
        <taxon>Moraxellaceae</taxon>
        <taxon>Acinetobacter</taxon>
    </lineage>
</organism>
<dbReference type="Pfam" id="PF04965">
    <property type="entry name" value="GPW_gp25"/>
    <property type="match status" value="1"/>
</dbReference>
<name>A0A558FD35_9GAMM</name>
<protein>
    <submittedName>
        <fullName evidence="2">Baseplate assembly protein</fullName>
    </submittedName>
</protein>
<dbReference type="AlphaFoldDB" id="A0A558FD35"/>
<dbReference type="Gene3D" id="3.10.450.40">
    <property type="match status" value="1"/>
</dbReference>
<evidence type="ECO:0000259" key="1">
    <source>
        <dbReference type="Pfam" id="PF04965"/>
    </source>
</evidence>
<evidence type="ECO:0000313" key="2">
    <source>
        <dbReference type="EMBL" id="TVT83424.1"/>
    </source>
</evidence>
<dbReference type="SUPFAM" id="SSF160719">
    <property type="entry name" value="gpW/gp25-like"/>
    <property type="match status" value="1"/>
</dbReference>
<feature type="domain" description="IraD/Gp25-like" evidence="1">
    <location>
        <begin position="13"/>
        <end position="94"/>
    </location>
</feature>
<dbReference type="InterPro" id="IPR007048">
    <property type="entry name" value="IraD/Gp25-like"/>
</dbReference>
<dbReference type="Proteomes" id="UP000316981">
    <property type="component" value="Unassembled WGS sequence"/>
</dbReference>